<keyword evidence="3" id="KW-1185">Reference proteome</keyword>
<evidence type="ECO:0000313" key="3">
    <source>
        <dbReference type="Proteomes" id="UP000271820"/>
    </source>
</evidence>
<feature type="region of interest" description="Disordered" evidence="1">
    <location>
        <begin position="1"/>
        <end position="45"/>
    </location>
</feature>
<protein>
    <submittedName>
        <fullName evidence="2">Uncharacterized protein</fullName>
    </submittedName>
</protein>
<organism evidence="2 3">
    <name type="scientific">Streptomyces phage Yaboi</name>
    <dbReference type="NCBI Taxonomy" id="2301621"/>
    <lineage>
        <taxon>Viruses</taxon>
        <taxon>Duplodnaviria</taxon>
        <taxon>Heunggongvirae</taxon>
        <taxon>Uroviricota</taxon>
        <taxon>Caudoviricetes</taxon>
        <taxon>Stanwilliamsviridae</taxon>
        <taxon>Boydwoodruffvirinae</taxon>
        <taxon>Karimacvirus</taxon>
        <taxon>Karimacvirus yaboi</taxon>
        <taxon>Streptomyces virus Yaboi</taxon>
    </lineage>
</organism>
<name>A0A385ULS7_9CAUD</name>
<reference evidence="2 3" key="1">
    <citation type="submission" date="2018-08" db="EMBL/GenBank/DDBJ databases">
        <authorList>
            <person name="Hogarty M.P."/>
            <person name="Sinkre R.A."/>
            <person name="Rubiano R."/>
            <person name="Harback M.R."/>
            <person name="Shaffer C.D."/>
            <person name="Weston-Hafer K.A."/>
            <person name="Russell D.A."/>
            <person name="Pope W.H."/>
            <person name="Jacobs-Sera D."/>
            <person name="Hendrix R.W."/>
            <person name="Hatfull G.F."/>
        </authorList>
    </citation>
    <scope>NUCLEOTIDE SEQUENCE [LARGE SCALE GENOMIC DNA]</scope>
</reference>
<proteinExistence type="predicted"/>
<dbReference type="RefSeq" id="YP_009841286.1">
    <property type="nucleotide sequence ID" value="NC_048730.1"/>
</dbReference>
<feature type="compositionally biased region" description="Low complexity" evidence="1">
    <location>
        <begin position="19"/>
        <end position="35"/>
    </location>
</feature>
<dbReference type="KEGG" id="vg:55611549"/>
<gene>
    <name evidence="2" type="primary">188</name>
    <name evidence="2" type="ORF">SEA_YABOI_188</name>
</gene>
<evidence type="ECO:0000313" key="2">
    <source>
        <dbReference type="EMBL" id="AYB70987.1"/>
    </source>
</evidence>
<dbReference type="Proteomes" id="UP000271820">
    <property type="component" value="Segment"/>
</dbReference>
<dbReference type="GeneID" id="55611549"/>
<sequence length="45" mass="4866">MKSNGGRVKEVDPSSCLASSMEKNTNNTTSTMEMNAVGAESRKMR</sequence>
<accession>A0A385ULS7</accession>
<dbReference type="EMBL" id="MH727564">
    <property type="protein sequence ID" value="AYB70987.1"/>
    <property type="molecule type" value="Genomic_DNA"/>
</dbReference>
<evidence type="ECO:0000256" key="1">
    <source>
        <dbReference type="SAM" id="MobiDB-lite"/>
    </source>
</evidence>